<dbReference type="OrthoDB" id="2339190at2759"/>
<dbReference type="RefSeq" id="XP_014566224.1">
    <property type="nucleotide sequence ID" value="XM_014710738.1"/>
</dbReference>
<dbReference type="InParanoid" id="G7E4S0"/>
<dbReference type="STRING" id="764103.G7E4S0"/>
<evidence type="ECO:0000313" key="3">
    <source>
        <dbReference type="Proteomes" id="UP000009131"/>
    </source>
</evidence>
<evidence type="ECO:0000313" key="2">
    <source>
        <dbReference type="EMBL" id="GAA97830.1"/>
    </source>
</evidence>
<keyword evidence="3" id="KW-1185">Reference proteome</keyword>
<evidence type="ECO:0000256" key="1">
    <source>
        <dbReference type="SAM" id="SignalP"/>
    </source>
</evidence>
<dbReference type="AlphaFoldDB" id="G7E4S0"/>
<feature type="signal peptide" evidence="1">
    <location>
        <begin position="1"/>
        <end position="21"/>
    </location>
</feature>
<organism evidence="2 3">
    <name type="scientific">Mixia osmundae (strain CBS 9802 / IAM 14324 / JCM 22182 / KY 12970)</name>
    <dbReference type="NCBI Taxonomy" id="764103"/>
    <lineage>
        <taxon>Eukaryota</taxon>
        <taxon>Fungi</taxon>
        <taxon>Dikarya</taxon>
        <taxon>Basidiomycota</taxon>
        <taxon>Pucciniomycotina</taxon>
        <taxon>Mixiomycetes</taxon>
        <taxon>Mixiales</taxon>
        <taxon>Mixiaceae</taxon>
        <taxon>Mixia</taxon>
    </lineage>
</organism>
<proteinExistence type="predicted"/>
<feature type="chain" id="PRO_5009955812" description="GOLD domain-containing protein" evidence="1">
    <location>
        <begin position="22"/>
        <end position="223"/>
    </location>
</feature>
<gene>
    <name evidence="2" type="primary">Mo04509</name>
    <name evidence="2" type="ORF">E5Q_04509</name>
</gene>
<evidence type="ECO:0008006" key="4">
    <source>
        <dbReference type="Google" id="ProtNLM"/>
    </source>
</evidence>
<dbReference type="HOGENOM" id="CLU_083660_2_0_1"/>
<dbReference type="EMBL" id="BABT02000144">
    <property type="protein sequence ID" value="GAA97830.1"/>
    <property type="molecule type" value="Genomic_DNA"/>
</dbReference>
<comment type="caution">
    <text evidence="2">The sequence shown here is derived from an EMBL/GenBank/DDBJ whole genome shotgun (WGS) entry which is preliminary data.</text>
</comment>
<sequence>MFSKVIVASVLLASAYGRALSEHSSRELALSKYDELIARSRVASVNHANEDFVKRGYQGIILTVYVPPITKPLAGVTWYSGSKQRVEWSTAKLPEDGKKQNGTLVLGYLADDSEHLMLDTPLAKDFKLGRGHTYITVPDVPERDDYILCLFGDSGNISALFTIKPQPPAKRDLNINLDSQDTEVLKRALDEIHDELDKRERQLFHETLDRRQVHDDQFHGVSV</sequence>
<protein>
    <recommendedName>
        <fullName evidence="4">GOLD domain-containing protein</fullName>
    </recommendedName>
</protein>
<name>G7E4S0_MIXOS</name>
<dbReference type="eggNOG" id="ENOG502S8XQ">
    <property type="taxonomic scope" value="Eukaryota"/>
</dbReference>
<keyword evidence="1" id="KW-0732">Signal</keyword>
<accession>G7E4S0</accession>
<reference evidence="2 3" key="2">
    <citation type="journal article" date="2012" name="Open Biol.">
        <title>Characteristics of nucleosomes and linker DNA regions on the genome of the basidiomycete Mixia osmundae revealed by mono- and dinucleosome mapping.</title>
        <authorList>
            <person name="Nishida H."/>
            <person name="Kondo S."/>
            <person name="Matsumoto T."/>
            <person name="Suzuki Y."/>
            <person name="Yoshikawa H."/>
            <person name="Taylor T.D."/>
            <person name="Sugiyama J."/>
        </authorList>
    </citation>
    <scope>NUCLEOTIDE SEQUENCE [LARGE SCALE GENOMIC DNA]</scope>
    <source>
        <strain evidence="3">CBS 9802 / IAM 14324 / JCM 22182 / KY 12970</strain>
    </source>
</reference>
<reference evidence="2 3" key="1">
    <citation type="journal article" date="2011" name="J. Gen. Appl. Microbiol.">
        <title>Draft genome sequencing of the enigmatic basidiomycete Mixia osmundae.</title>
        <authorList>
            <person name="Nishida H."/>
            <person name="Nagatsuka Y."/>
            <person name="Sugiyama J."/>
        </authorList>
    </citation>
    <scope>NUCLEOTIDE SEQUENCE [LARGE SCALE GENOMIC DNA]</scope>
    <source>
        <strain evidence="3">CBS 9802 / IAM 14324 / JCM 22182 / KY 12970</strain>
    </source>
</reference>
<dbReference type="Proteomes" id="UP000009131">
    <property type="component" value="Unassembled WGS sequence"/>
</dbReference>